<dbReference type="AlphaFoldDB" id="A0A2P6R6E9"/>
<feature type="region of interest" description="Disordered" evidence="2">
    <location>
        <begin position="1"/>
        <end position="319"/>
    </location>
</feature>
<keyword evidence="1" id="KW-0175">Coiled coil</keyword>
<keyword evidence="4" id="KW-1185">Reference proteome</keyword>
<feature type="compositionally biased region" description="Polar residues" evidence="2">
    <location>
        <begin position="167"/>
        <end position="195"/>
    </location>
</feature>
<dbReference type="STRING" id="74649.A0A2P6R6E9"/>
<protein>
    <submittedName>
        <fullName evidence="3">Uncharacterized protein</fullName>
    </submittedName>
</protein>
<dbReference type="OMA" id="RMRPVYV"/>
<sequence>MDRMRPVYVRQKSNSSGTPGPPGSPSMASPIMHHHSRSGSLGLSGGKKAQNTKAAAQRLAHVMAHKPTDDDDEDEDDLSIDIGLSSGTGSIGLAGVGRPIRPRSPAINSVRTVQEPPSSARSIAPGGRSALSVKTARSVEPQPSSTHSTPAMRPFQSINSVEPPPSAHSTPASRPSQSINNRPINTLEQSPYSFRSSMNNKSSQPSSNVEQPGSARSMSGISSTEQPQSLRPSLATRSSQSTSTNEQPNSARSMSAAAARPQLGTKPVHMVPASVPISLRPSPSADTPSESRRDPPGPILLRPPSSAMLYSDGSGESRRERRLSMDLGNLNLRDSGSQNSSALQDELDMLQEENESLLEKLRLAEEKCEETEARARQLEKQAFIINKCHDLYTYYYCMSIYDDVLGNIQMFASVATLGEGVTLEARLLSRQALRFMYYAALRVAAQTHDDRNDEAESELQTIRIMTQRMILTREEKEDVVLKRSWLARYWSLCVEHGIHAEIAAARSEFWSTLAPAPVEAVLEAGKKARVQTAEENNDLYEREHSPRDLNELSGEGNIENMLLVEQGLRELALLKVEDAVALAMAQHRHRNSKSGSELSKEESDDVFFKQAWLTYFWRRAKNYGLEADIVDDRLQFWMNCNAKPPTSHDAVDVERGLSELRKLGIEIQLWKKSRKGLELDSIPITRQSDF</sequence>
<feature type="compositionally biased region" description="Low complexity" evidence="2">
    <location>
        <begin position="250"/>
        <end position="260"/>
    </location>
</feature>
<dbReference type="GO" id="GO:0000911">
    <property type="term" value="P:cytokinesis by cell plate formation"/>
    <property type="evidence" value="ECO:0007669"/>
    <property type="project" value="InterPro"/>
</dbReference>
<name>A0A2P6R6E9_ROSCH</name>
<dbReference type="PANTHER" id="PTHR31762">
    <property type="entry name" value="FAS-BINDING FACTOR-LIKE PROTEIN"/>
    <property type="match status" value="1"/>
</dbReference>
<dbReference type="PANTHER" id="PTHR31762:SF10">
    <property type="entry name" value="FAS-BINDING FACTOR-LIKE PROTEIN"/>
    <property type="match status" value="1"/>
</dbReference>
<accession>A0A2P6R6E9</accession>
<feature type="compositionally biased region" description="Acidic residues" evidence="2">
    <location>
        <begin position="69"/>
        <end position="79"/>
    </location>
</feature>
<dbReference type="Gramene" id="PRQ42001">
    <property type="protein sequence ID" value="PRQ42001"/>
    <property type="gene ID" value="RchiOBHm_Chr3g0452891"/>
</dbReference>
<dbReference type="EMBL" id="PDCK01000041">
    <property type="protein sequence ID" value="PRQ42001.1"/>
    <property type="molecule type" value="Genomic_DNA"/>
</dbReference>
<proteinExistence type="predicted"/>
<evidence type="ECO:0000256" key="1">
    <source>
        <dbReference type="SAM" id="Coils"/>
    </source>
</evidence>
<feature type="compositionally biased region" description="Low complexity" evidence="2">
    <location>
        <begin position="196"/>
        <end position="208"/>
    </location>
</feature>
<evidence type="ECO:0000256" key="2">
    <source>
        <dbReference type="SAM" id="MobiDB-lite"/>
    </source>
</evidence>
<feature type="coiled-coil region" evidence="1">
    <location>
        <begin position="333"/>
        <end position="381"/>
    </location>
</feature>
<dbReference type="Proteomes" id="UP000238479">
    <property type="component" value="Chromosome 3"/>
</dbReference>
<gene>
    <name evidence="3" type="ORF">RchiOBHm_Chr3g0452891</name>
</gene>
<feature type="compositionally biased region" description="Polar residues" evidence="2">
    <location>
        <begin position="209"/>
        <end position="249"/>
    </location>
</feature>
<dbReference type="InterPro" id="IPR040321">
    <property type="entry name" value="SCD2-like"/>
</dbReference>
<evidence type="ECO:0000313" key="3">
    <source>
        <dbReference type="EMBL" id="PRQ42001.1"/>
    </source>
</evidence>
<feature type="compositionally biased region" description="Polar residues" evidence="2">
    <location>
        <begin position="106"/>
        <end position="121"/>
    </location>
</feature>
<comment type="caution">
    <text evidence="3">The sequence shown here is derived from an EMBL/GenBank/DDBJ whole genome shotgun (WGS) entry which is preliminary data.</text>
</comment>
<evidence type="ECO:0000313" key="4">
    <source>
        <dbReference type="Proteomes" id="UP000238479"/>
    </source>
</evidence>
<reference evidence="3 4" key="1">
    <citation type="journal article" date="2018" name="Nat. Genet.">
        <title>The Rosa genome provides new insights in the design of modern roses.</title>
        <authorList>
            <person name="Bendahmane M."/>
        </authorList>
    </citation>
    <scope>NUCLEOTIDE SEQUENCE [LARGE SCALE GENOMIC DNA]</scope>
    <source>
        <strain evidence="4">cv. Old Blush</strain>
    </source>
</reference>
<organism evidence="3 4">
    <name type="scientific">Rosa chinensis</name>
    <name type="common">China rose</name>
    <dbReference type="NCBI Taxonomy" id="74649"/>
    <lineage>
        <taxon>Eukaryota</taxon>
        <taxon>Viridiplantae</taxon>
        <taxon>Streptophyta</taxon>
        <taxon>Embryophyta</taxon>
        <taxon>Tracheophyta</taxon>
        <taxon>Spermatophyta</taxon>
        <taxon>Magnoliopsida</taxon>
        <taxon>eudicotyledons</taxon>
        <taxon>Gunneridae</taxon>
        <taxon>Pentapetalae</taxon>
        <taxon>rosids</taxon>
        <taxon>fabids</taxon>
        <taxon>Rosales</taxon>
        <taxon>Rosaceae</taxon>
        <taxon>Rosoideae</taxon>
        <taxon>Rosoideae incertae sedis</taxon>
        <taxon>Rosa</taxon>
    </lineage>
</organism>